<reference evidence="1 2" key="1">
    <citation type="journal article" date="2017" name="Curr. Microbiol.">
        <title>Mucilaginibacter ginsenosidivorans sp. nov., Isolated from Soil of Ginseng Field.</title>
        <authorList>
            <person name="Kim M.M."/>
            <person name="Siddiqi M.Z."/>
            <person name="Im W.T."/>
        </authorList>
    </citation>
    <scope>NUCLEOTIDE SEQUENCE [LARGE SCALE GENOMIC DNA]</scope>
    <source>
        <strain evidence="1 2">Gsoil 3017</strain>
    </source>
</reference>
<sequence length="69" mass="7685">MKTLILLLALYQGGGHFRPDSVYVCDSPGAKKYHLRADCRGLGNCQHRVVKITPAEAKKRGKTLCGWEK</sequence>
<dbReference type="RefSeq" id="WP_147031080.1">
    <property type="nucleotide sequence ID" value="NZ_CP042436.1"/>
</dbReference>
<dbReference type="KEGG" id="mgin:FRZ54_07845"/>
<protein>
    <submittedName>
        <fullName evidence="1">Uncharacterized protein</fullName>
    </submittedName>
</protein>
<organism evidence="1 2">
    <name type="scientific">Mucilaginibacter ginsenosidivorans</name>
    <dbReference type="NCBI Taxonomy" id="398053"/>
    <lineage>
        <taxon>Bacteria</taxon>
        <taxon>Pseudomonadati</taxon>
        <taxon>Bacteroidota</taxon>
        <taxon>Sphingobacteriia</taxon>
        <taxon>Sphingobacteriales</taxon>
        <taxon>Sphingobacteriaceae</taxon>
        <taxon>Mucilaginibacter</taxon>
    </lineage>
</organism>
<accession>A0A5B8UU95</accession>
<dbReference type="OrthoDB" id="885042at2"/>
<dbReference type="AlphaFoldDB" id="A0A5B8UU95"/>
<evidence type="ECO:0000313" key="1">
    <source>
        <dbReference type="EMBL" id="QEC62503.1"/>
    </source>
</evidence>
<name>A0A5B8UU95_9SPHI</name>
<keyword evidence="2" id="KW-1185">Reference proteome</keyword>
<evidence type="ECO:0000313" key="2">
    <source>
        <dbReference type="Proteomes" id="UP000321479"/>
    </source>
</evidence>
<gene>
    <name evidence="1" type="ORF">FRZ54_07845</name>
</gene>
<dbReference type="EMBL" id="CP042436">
    <property type="protein sequence ID" value="QEC62503.1"/>
    <property type="molecule type" value="Genomic_DNA"/>
</dbReference>
<proteinExistence type="predicted"/>
<dbReference type="Proteomes" id="UP000321479">
    <property type="component" value="Chromosome"/>
</dbReference>